<dbReference type="InterPro" id="IPR036097">
    <property type="entry name" value="HisK_dim/P_sf"/>
</dbReference>
<dbReference type="InterPro" id="IPR036890">
    <property type="entry name" value="HATPase_C_sf"/>
</dbReference>
<dbReference type="Gene3D" id="3.30.565.10">
    <property type="entry name" value="Histidine kinase-like ATPase, C-terminal domain"/>
    <property type="match status" value="1"/>
</dbReference>
<evidence type="ECO:0000256" key="3">
    <source>
        <dbReference type="ARBA" id="ARBA00012438"/>
    </source>
</evidence>
<keyword evidence="12" id="KW-1133">Transmembrane helix</keyword>
<dbReference type="CDD" id="cd16922">
    <property type="entry name" value="HATPase_EvgS-ArcB-TorS-like"/>
    <property type="match status" value="1"/>
</dbReference>
<dbReference type="EC" id="2.7.13.3" evidence="3"/>
<organism evidence="14 15">
    <name type="scientific">Ancylomarina salipaludis</name>
    <dbReference type="NCBI Taxonomy" id="2501299"/>
    <lineage>
        <taxon>Bacteria</taxon>
        <taxon>Pseudomonadati</taxon>
        <taxon>Bacteroidota</taxon>
        <taxon>Bacteroidia</taxon>
        <taxon>Marinilabiliales</taxon>
        <taxon>Marinifilaceae</taxon>
        <taxon>Ancylomarina</taxon>
    </lineage>
</organism>
<proteinExistence type="predicted"/>
<dbReference type="PROSITE" id="PS50109">
    <property type="entry name" value="HIS_KIN"/>
    <property type="match status" value="1"/>
</dbReference>
<dbReference type="InterPro" id="IPR005467">
    <property type="entry name" value="His_kinase_dom"/>
</dbReference>
<name>A0A4Q1JM46_9BACT</name>
<accession>A0A4Q1JM46</accession>
<evidence type="ECO:0000256" key="4">
    <source>
        <dbReference type="ARBA" id="ARBA00022475"/>
    </source>
</evidence>
<dbReference type="Gene3D" id="3.40.50.2300">
    <property type="match status" value="2"/>
</dbReference>
<keyword evidence="12" id="KW-0812">Transmembrane</keyword>
<dbReference type="InterPro" id="IPR050736">
    <property type="entry name" value="Sensor_HK_Regulatory"/>
</dbReference>
<dbReference type="InterPro" id="IPR004358">
    <property type="entry name" value="Sig_transdc_His_kin-like_C"/>
</dbReference>
<dbReference type="Gene3D" id="1.10.287.130">
    <property type="match status" value="1"/>
</dbReference>
<dbReference type="SMART" id="SM00388">
    <property type="entry name" value="HisKA"/>
    <property type="match status" value="1"/>
</dbReference>
<keyword evidence="11 12" id="KW-0472">Membrane</keyword>
<sequence length="643" mass="74641">MLLDNSLIMNVKNRVSSLHYCLLFIVLFLPFNLFSQKIRETKRQRICLIDSYNSNFPTYIHSAKAIQEFIDTTHYQIDVEFMNSKEFVDDVYVKHFHDFLSYKLSKRKPYDLFLVADDYALEYVLKYEEELCQNKPIVFWGINNLDLARKQNTNPNCTGIVEDISIKETINLAKTLNPKLKEMYIISDNSESGKTDLKRVMNTKGLNTEINVHELNLAELSFSEFEKNLQQLKGEKALLLLSLYRDKNFKYKPFYEGLDFIKKNSDLPIYHLWKHGLNDGIVGGYLIHHYRQTQEALKIADQVLKGKAIKDIPVLDESPNQCYLDYKELKRSKLVPSVFPDDWIVINKPNSFIHMSRKHVYLILSVGLLVFGLLFFFIYYAKRENLLKKELIQAQLDASKVDELKNAFLNNISHEIRTPMNGILGFAEFLASPDISMEDRASYLDIISENSNQLLNVVNEIVDIAKVQSGHSDIKMEPIEIDSLLSNIEREYKIFTERKNLELRIVLSSCVKRVFADRLYLLKIFRNLIDNAIKFTHNGCIEIGYNKKGDFIEFYVKDTGIGISKDLFKIIFENFRQVQESDMRQYGGLGLGLSITRAFVKSMGGKVWVESVENEGSCFYFTLPYVDYDPALLIKPDVFCEVN</sequence>
<dbReference type="EMBL" id="SAXA01000005">
    <property type="protein sequence ID" value="RXQ95614.1"/>
    <property type="molecule type" value="Genomic_DNA"/>
</dbReference>
<dbReference type="Pfam" id="PF02518">
    <property type="entry name" value="HATPase_c"/>
    <property type="match status" value="1"/>
</dbReference>
<evidence type="ECO:0000259" key="13">
    <source>
        <dbReference type="PROSITE" id="PS50109"/>
    </source>
</evidence>
<dbReference type="PANTHER" id="PTHR43711">
    <property type="entry name" value="TWO-COMPONENT HISTIDINE KINASE"/>
    <property type="match status" value="1"/>
</dbReference>
<keyword evidence="7" id="KW-0547">Nucleotide-binding</keyword>
<dbReference type="GO" id="GO:0005886">
    <property type="term" value="C:plasma membrane"/>
    <property type="evidence" value="ECO:0007669"/>
    <property type="project" value="UniProtKB-SubCell"/>
</dbReference>
<feature type="domain" description="Histidine kinase" evidence="13">
    <location>
        <begin position="411"/>
        <end position="627"/>
    </location>
</feature>
<dbReference type="GO" id="GO:0005524">
    <property type="term" value="F:ATP binding"/>
    <property type="evidence" value="ECO:0007669"/>
    <property type="project" value="UniProtKB-KW"/>
</dbReference>
<dbReference type="OrthoDB" id="9796457at2"/>
<dbReference type="PRINTS" id="PR00344">
    <property type="entry name" value="BCTRLSENSOR"/>
</dbReference>
<keyword evidence="6" id="KW-0808">Transferase</keyword>
<dbReference type="SMART" id="SM00387">
    <property type="entry name" value="HATPase_c"/>
    <property type="match status" value="1"/>
</dbReference>
<comment type="subcellular location">
    <subcellularLocation>
        <location evidence="2">Cell membrane</location>
    </subcellularLocation>
</comment>
<dbReference type="FunFam" id="3.30.565.10:FF:000023">
    <property type="entry name" value="PAS domain-containing sensor histidine kinase"/>
    <property type="match status" value="1"/>
</dbReference>
<evidence type="ECO:0000256" key="2">
    <source>
        <dbReference type="ARBA" id="ARBA00004236"/>
    </source>
</evidence>
<dbReference type="InterPro" id="IPR003661">
    <property type="entry name" value="HisK_dim/P_dom"/>
</dbReference>
<evidence type="ECO:0000256" key="7">
    <source>
        <dbReference type="ARBA" id="ARBA00022741"/>
    </source>
</evidence>
<evidence type="ECO:0000256" key="8">
    <source>
        <dbReference type="ARBA" id="ARBA00022777"/>
    </source>
</evidence>
<keyword evidence="8" id="KW-0418">Kinase</keyword>
<evidence type="ECO:0000313" key="15">
    <source>
        <dbReference type="Proteomes" id="UP000289703"/>
    </source>
</evidence>
<keyword evidence="15" id="KW-1185">Reference proteome</keyword>
<dbReference type="InterPro" id="IPR007487">
    <property type="entry name" value="ABC_transpt-TYRBP-like"/>
</dbReference>
<dbReference type="AlphaFoldDB" id="A0A4Q1JM46"/>
<feature type="transmembrane region" description="Helical" evidence="12">
    <location>
        <begin position="17"/>
        <end position="35"/>
    </location>
</feature>
<dbReference type="Proteomes" id="UP000289703">
    <property type="component" value="Unassembled WGS sequence"/>
</dbReference>
<keyword evidence="10" id="KW-0902">Two-component regulatory system</keyword>
<feature type="transmembrane region" description="Helical" evidence="12">
    <location>
        <begin position="360"/>
        <end position="381"/>
    </location>
</feature>
<comment type="caution">
    <text evidence="14">The sequence shown here is derived from an EMBL/GenBank/DDBJ whole genome shotgun (WGS) entry which is preliminary data.</text>
</comment>
<dbReference type="SUPFAM" id="SSF47384">
    <property type="entry name" value="Homodimeric domain of signal transducing histidine kinase"/>
    <property type="match status" value="1"/>
</dbReference>
<dbReference type="SUPFAM" id="SSF55874">
    <property type="entry name" value="ATPase domain of HSP90 chaperone/DNA topoisomerase II/histidine kinase"/>
    <property type="match status" value="1"/>
</dbReference>
<evidence type="ECO:0000256" key="9">
    <source>
        <dbReference type="ARBA" id="ARBA00022840"/>
    </source>
</evidence>
<keyword evidence="5" id="KW-0597">Phosphoprotein</keyword>
<evidence type="ECO:0000256" key="1">
    <source>
        <dbReference type="ARBA" id="ARBA00000085"/>
    </source>
</evidence>
<keyword evidence="4" id="KW-1003">Cell membrane</keyword>
<keyword evidence="9" id="KW-0067">ATP-binding</keyword>
<evidence type="ECO:0000256" key="10">
    <source>
        <dbReference type="ARBA" id="ARBA00023012"/>
    </source>
</evidence>
<dbReference type="Pfam" id="PF00512">
    <property type="entry name" value="HisKA"/>
    <property type="match status" value="1"/>
</dbReference>
<dbReference type="GO" id="GO:0000155">
    <property type="term" value="F:phosphorelay sensor kinase activity"/>
    <property type="evidence" value="ECO:0007669"/>
    <property type="project" value="InterPro"/>
</dbReference>
<evidence type="ECO:0000313" key="14">
    <source>
        <dbReference type="EMBL" id="RXQ95614.1"/>
    </source>
</evidence>
<protein>
    <recommendedName>
        <fullName evidence="3">histidine kinase</fullName>
        <ecNumber evidence="3">2.7.13.3</ecNumber>
    </recommendedName>
</protein>
<evidence type="ECO:0000256" key="6">
    <source>
        <dbReference type="ARBA" id="ARBA00022679"/>
    </source>
</evidence>
<reference evidence="14 15" key="1">
    <citation type="submission" date="2019-01" db="EMBL/GenBank/DDBJ databases">
        <title>Ancylomarina salipaludis sp. nov., isolated from a salt marsh.</title>
        <authorList>
            <person name="Yoon J.-H."/>
        </authorList>
    </citation>
    <scope>NUCLEOTIDE SEQUENCE [LARGE SCALE GENOMIC DNA]</scope>
    <source>
        <strain evidence="14 15">SHSM-M15</strain>
    </source>
</reference>
<dbReference type="PANTHER" id="PTHR43711:SF31">
    <property type="entry name" value="HISTIDINE KINASE"/>
    <property type="match status" value="1"/>
</dbReference>
<evidence type="ECO:0000256" key="12">
    <source>
        <dbReference type="SAM" id="Phobius"/>
    </source>
</evidence>
<dbReference type="Pfam" id="PF04392">
    <property type="entry name" value="ABC_sub_bind"/>
    <property type="match status" value="1"/>
</dbReference>
<dbReference type="CDD" id="cd00082">
    <property type="entry name" value="HisKA"/>
    <property type="match status" value="1"/>
</dbReference>
<evidence type="ECO:0000256" key="11">
    <source>
        <dbReference type="ARBA" id="ARBA00023136"/>
    </source>
</evidence>
<evidence type="ECO:0000256" key="5">
    <source>
        <dbReference type="ARBA" id="ARBA00022553"/>
    </source>
</evidence>
<comment type="catalytic activity">
    <reaction evidence="1">
        <text>ATP + protein L-histidine = ADP + protein N-phospho-L-histidine.</text>
        <dbReference type="EC" id="2.7.13.3"/>
    </reaction>
</comment>
<dbReference type="InterPro" id="IPR003594">
    <property type="entry name" value="HATPase_dom"/>
</dbReference>
<gene>
    <name evidence="14" type="ORF">EO244_07045</name>
</gene>